<proteinExistence type="predicted"/>
<evidence type="ECO:0000313" key="2">
    <source>
        <dbReference type="Proteomes" id="UP000050761"/>
    </source>
</evidence>
<dbReference type="WBParaSite" id="HPBE_0001178001-mRNA-1">
    <property type="protein sequence ID" value="HPBE_0001178001-mRNA-1"/>
    <property type="gene ID" value="HPBE_0001178001"/>
</dbReference>
<reference evidence="3" key="2">
    <citation type="submission" date="2019-09" db="UniProtKB">
        <authorList>
            <consortium name="WormBaseParasite"/>
        </authorList>
    </citation>
    <scope>IDENTIFICATION</scope>
</reference>
<evidence type="ECO:0000313" key="1">
    <source>
        <dbReference type="EMBL" id="VDO89829.1"/>
    </source>
</evidence>
<dbReference type="Proteomes" id="UP000050761">
    <property type="component" value="Unassembled WGS sequence"/>
</dbReference>
<keyword evidence="2" id="KW-1185">Reference proteome</keyword>
<accession>A0A3P7ZHL4</accession>
<name>A0A183FUD1_HELPZ</name>
<dbReference type="EMBL" id="UZAH01027229">
    <property type="protein sequence ID" value="VDO89829.1"/>
    <property type="molecule type" value="Genomic_DNA"/>
</dbReference>
<evidence type="ECO:0000313" key="3">
    <source>
        <dbReference type="WBParaSite" id="HPBE_0001178001-mRNA-1"/>
    </source>
</evidence>
<organism evidence="2 3">
    <name type="scientific">Heligmosomoides polygyrus</name>
    <name type="common">Parasitic roundworm</name>
    <dbReference type="NCBI Taxonomy" id="6339"/>
    <lineage>
        <taxon>Eukaryota</taxon>
        <taxon>Metazoa</taxon>
        <taxon>Ecdysozoa</taxon>
        <taxon>Nematoda</taxon>
        <taxon>Chromadorea</taxon>
        <taxon>Rhabditida</taxon>
        <taxon>Rhabditina</taxon>
        <taxon>Rhabditomorpha</taxon>
        <taxon>Strongyloidea</taxon>
        <taxon>Heligmosomidae</taxon>
        <taxon>Heligmosomoides</taxon>
    </lineage>
</organism>
<sequence length="89" mass="9879">MRFSIIRTWRRERNPVEDSLADYAPRVLTSHSVVRMNPLTARGDKLSVPGAQGGMVHMEGYSAPRLRLSTSASFPCTDESRDVQVTTSA</sequence>
<accession>A0A183FUD1</accession>
<reference evidence="1 2" key="1">
    <citation type="submission" date="2018-11" db="EMBL/GenBank/DDBJ databases">
        <authorList>
            <consortium name="Pathogen Informatics"/>
        </authorList>
    </citation>
    <scope>NUCLEOTIDE SEQUENCE [LARGE SCALE GENOMIC DNA]</scope>
</reference>
<dbReference type="AlphaFoldDB" id="A0A183FUD1"/>
<gene>
    <name evidence="1" type="ORF">HPBE_LOCUS11781</name>
</gene>
<protein>
    <submittedName>
        <fullName evidence="1 3">Uncharacterized protein</fullName>
    </submittedName>
</protein>